<dbReference type="EMBL" id="QRMI01000018">
    <property type="protein sequence ID" value="RHJ61160.1"/>
    <property type="molecule type" value="Genomic_DNA"/>
</dbReference>
<dbReference type="Gene3D" id="3.30.40.10">
    <property type="entry name" value="Zinc/RING finger domain, C3HC4 (zinc finger)"/>
    <property type="match status" value="1"/>
</dbReference>
<gene>
    <name evidence="1" type="ORF">DW116_08280</name>
</gene>
<reference evidence="1 2" key="1">
    <citation type="submission" date="2018-08" db="EMBL/GenBank/DDBJ databases">
        <title>A genome reference for cultivated species of the human gut microbiota.</title>
        <authorList>
            <person name="Zou Y."/>
            <person name="Xue W."/>
            <person name="Luo G."/>
        </authorList>
    </citation>
    <scope>NUCLEOTIDE SEQUENCE [LARGE SCALE GENOMIC DNA]</scope>
    <source>
        <strain evidence="1 2">AM09-9</strain>
    </source>
</reference>
<organism evidence="1 2">
    <name type="scientific">[Ruminococcus] lactaris</name>
    <dbReference type="NCBI Taxonomy" id="46228"/>
    <lineage>
        <taxon>Bacteria</taxon>
        <taxon>Bacillati</taxon>
        <taxon>Bacillota</taxon>
        <taxon>Clostridia</taxon>
        <taxon>Lachnospirales</taxon>
        <taxon>Lachnospiraceae</taxon>
        <taxon>Mediterraneibacter</taxon>
    </lineage>
</organism>
<evidence type="ECO:0000313" key="2">
    <source>
        <dbReference type="Proteomes" id="UP000285832"/>
    </source>
</evidence>
<accession>A0A415D4X5</accession>
<comment type="caution">
    <text evidence="1">The sequence shown here is derived from an EMBL/GenBank/DDBJ whole genome shotgun (WGS) entry which is preliminary data.</text>
</comment>
<dbReference type="Proteomes" id="UP000285832">
    <property type="component" value="Unassembled WGS sequence"/>
</dbReference>
<protein>
    <submittedName>
        <fullName evidence="1">Uncharacterized protein</fullName>
    </submittedName>
</protein>
<proteinExistence type="predicted"/>
<dbReference type="AlphaFoldDB" id="A0A415D4X5"/>
<name>A0A415D4X5_9FIRM</name>
<dbReference type="InterPro" id="IPR013083">
    <property type="entry name" value="Znf_RING/FYVE/PHD"/>
</dbReference>
<dbReference type="RefSeq" id="WP_118279147.1">
    <property type="nucleotide sequence ID" value="NZ_JAQDJO010000017.1"/>
</dbReference>
<evidence type="ECO:0000313" key="1">
    <source>
        <dbReference type="EMBL" id="RHJ61160.1"/>
    </source>
</evidence>
<sequence>MDVKVHEDYVSIDRENLEVFNKTGLKRSSENRFRCVICGEPACINNSMSNCGHKLICNWCAARTFRNAAEAFEWMNKGD</sequence>